<dbReference type="EMBL" id="RBLC01000001">
    <property type="protein sequence ID" value="RKS25172.1"/>
    <property type="molecule type" value="Genomic_DNA"/>
</dbReference>
<protein>
    <submittedName>
        <fullName evidence="2">Putative membrane protein</fullName>
    </submittedName>
</protein>
<keyword evidence="3" id="KW-1185">Reference proteome</keyword>
<organism evidence="2 3">
    <name type="scientific">Flavobacterium endophyticum</name>
    <dbReference type="NCBI Taxonomy" id="1540163"/>
    <lineage>
        <taxon>Bacteria</taxon>
        <taxon>Pseudomonadati</taxon>
        <taxon>Bacteroidota</taxon>
        <taxon>Flavobacteriia</taxon>
        <taxon>Flavobacteriales</taxon>
        <taxon>Flavobacteriaceae</taxon>
        <taxon>Flavobacterium</taxon>
    </lineage>
</organism>
<keyword evidence="1" id="KW-0472">Membrane</keyword>
<evidence type="ECO:0000256" key="1">
    <source>
        <dbReference type="SAM" id="Phobius"/>
    </source>
</evidence>
<dbReference type="RefSeq" id="WP_121374599.1">
    <property type="nucleotide sequence ID" value="NZ_RBLC01000001.1"/>
</dbReference>
<dbReference type="AlphaFoldDB" id="A0A495MJG6"/>
<sequence length="108" mass="12039">MKNTVEEGKNTAIIAHLTILGTIIAAVLNGDKKNAFAGFYIRQTLGIFLLFFALGYPVGLFDSWMISSALYLFIFILWAYSFVSALQGQMNMIPLLGSFFQKAFKNLT</sequence>
<gene>
    <name evidence="2" type="ORF">CLV94_0202</name>
</gene>
<keyword evidence="1" id="KW-0812">Transmembrane</keyword>
<comment type="caution">
    <text evidence="2">The sequence shown here is derived from an EMBL/GenBank/DDBJ whole genome shotgun (WGS) entry which is preliminary data.</text>
</comment>
<evidence type="ECO:0000313" key="3">
    <source>
        <dbReference type="Proteomes" id="UP000277579"/>
    </source>
</evidence>
<keyword evidence="1" id="KW-1133">Transmembrane helix</keyword>
<proteinExistence type="predicted"/>
<reference evidence="2 3" key="1">
    <citation type="submission" date="2018-10" db="EMBL/GenBank/DDBJ databases">
        <title>Genomic Encyclopedia of Archaeal and Bacterial Type Strains, Phase II (KMG-II): from individual species to whole genera.</title>
        <authorList>
            <person name="Goeker M."/>
        </authorList>
    </citation>
    <scope>NUCLEOTIDE SEQUENCE [LARGE SCALE GENOMIC DNA]</scope>
    <source>
        <strain evidence="2 3">DSM 29537</strain>
    </source>
</reference>
<feature type="transmembrane region" description="Helical" evidence="1">
    <location>
        <begin position="40"/>
        <end position="58"/>
    </location>
</feature>
<evidence type="ECO:0000313" key="2">
    <source>
        <dbReference type="EMBL" id="RKS25172.1"/>
    </source>
</evidence>
<feature type="transmembrane region" description="Helical" evidence="1">
    <location>
        <begin position="64"/>
        <end position="83"/>
    </location>
</feature>
<name>A0A495MJG6_9FLAO</name>
<feature type="transmembrane region" description="Helical" evidence="1">
    <location>
        <begin position="12"/>
        <end position="28"/>
    </location>
</feature>
<dbReference type="Proteomes" id="UP000277579">
    <property type="component" value="Unassembled WGS sequence"/>
</dbReference>
<accession>A0A495MJG6</accession>
<dbReference type="OrthoDB" id="6400719at2"/>